<evidence type="ECO:0008006" key="5">
    <source>
        <dbReference type="Google" id="ProtNLM"/>
    </source>
</evidence>
<dbReference type="OrthoDB" id="285550at2"/>
<evidence type="ECO:0000256" key="1">
    <source>
        <dbReference type="SAM" id="MobiDB-lite"/>
    </source>
</evidence>
<dbReference type="InterPro" id="IPR009577">
    <property type="entry name" value="Sm_multidrug_ex"/>
</dbReference>
<sequence length="289" mass="30719">MMLRNPFDASWRERIAVLGTAAAILLIATALGLIYARGASLELLGLVPVSAFAVGKFLPLWGLSDRSQFSPWELGLLVWVMDTLTVLVLVYGFELLYRIRLIKNALGKIQRNAGLVLRAYPRIRRAAVTGVVLFVLFPIAGTGAIGGAFLGILLGLNRFVLIAAVSGGGFIGGMLMAFAAVYFGEAVQNLRALQSDPTVKWAVMITLGALLIAGFWWLNRAYKRALLAAEEQSVHDEYDDADVHEAASGASAPDPDDPDNRPEAAAENDARAPVSGGSGAADASRAPLA</sequence>
<gene>
    <name evidence="3" type="ordered locus">Hoch_6594</name>
</gene>
<name>D0LRR8_HALO1</name>
<evidence type="ECO:0000313" key="3">
    <source>
        <dbReference type="EMBL" id="ACY19060.1"/>
    </source>
</evidence>
<keyword evidence="2" id="KW-0812">Transmembrane</keyword>
<dbReference type="Pfam" id="PF06695">
    <property type="entry name" value="Sm_multidrug_ex"/>
    <property type="match status" value="1"/>
</dbReference>
<protein>
    <recommendedName>
        <fullName evidence="5">Small multi-drug export protein</fullName>
    </recommendedName>
</protein>
<dbReference type="eggNOG" id="COG2426">
    <property type="taxonomic scope" value="Bacteria"/>
</dbReference>
<feature type="transmembrane region" description="Helical" evidence="2">
    <location>
        <begin position="159"/>
        <end position="187"/>
    </location>
</feature>
<feature type="transmembrane region" description="Helical" evidence="2">
    <location>
        <begin position="199"/>
        <end position="218"/>
    </location>
</feature>
<keyword evidence="2" id="KW-0472">Membrane</keyword>
<proteinExistence type="predicted"/>
<feature type="region of interest" description="Disordered" evidence="1">
    <location>
        <begin position="237"/>
        <end position="289"/>
    </location>
</feature>
<evidence type="ECO:0000256" key="2">
    <source>
        <dbReference type="SAM" id="Phobius"/>
    </source>
</evidence>
<reference evidence="3 4" key="1">
    <citation type="journal article" date="2010" name="Stand. Genomic Sci.">
        <title>Complete genome sequence of Haliangium ochraceum type strain (SMP-2).</title>
        <authorList>
            <consortium name="US DOE Joint Genome Institute (JGI-PGF)"/>
            <person name="Ivanova N."/>
            <person name="Daum C."/>
            <person name="Lang E."/>
            <person name="Abt B."/>
            <person name="Kopitz M."/>
            <person name="Saunders E."/>
            <person name="Lapidus A."/>
            <person name="Lucas S."/>
            <person name="Glavina Del Rio T."/>
            <person name="Nolan M."/>
            <person name="Tice H."/>
            <person name="Copeland A."/>
            <person name="Cheng J.F."/>
            <person name="Chen F."/>
            <person name="Bruce D."/>
            <person name="Goodwin L."/>
            <person name="Pitluck S."/>
            <person name="Mavromatis K."/>
            <person name="Pati A."/>
            <person name="Mikhailova N."/>
            <person name="Chen A."/>
            <person name="Palaniappan K."/>
            <person name="Land M."/>
            <person name="Hauser L."/>
            <person name="Chang Y.J."/>
            <person name="Jeffries C.D."/>
            <person name="Detter J.C."/>
            <person name="Brettin T."/>
            <person name="Rohde M."/>
            <person name="Goker M."/>
            <person name="Bristow J."/>
            <person name="Markowitz V."/>
            <person name="Eisen J.A."/>
            <person name="Hugenholtz P."/>
            <person name="Kyrpides N.C."/>
            <person name="Klenk H.P."/>
        </authorList>
    </citation>
    <scope>NUCLEOTIDE SEQUENCE [LARGE SCALE GENOMIC DNA]</scope>
    <source>
        <strain evidence="4">DSM 14365 / CIP 107738 / JCM 11303 / AJ 13395 / SMP-2</strain>
    </source>
</reference>
<accession>D0LRR8</accession>
<evidence type="ECO:0000313" key="4">
    <source>
        <dbReference type="Proteomes" id="UP000001880"/>
    </source>
</evidence>
<dbReference type="HOGENOM" id="CLU_962309_0_0_7"/>
<feature type="transmembrane region" description="Helical" evidence="2">
    <location>
        <begin position="15"/>
        <end position="36"/>
    </location>
</feature>
<keyword evidence="4" id="KW-1185">Reference proteome</keyword>
<dbReference type="AlphaFoldDB" id="D0LRR8"/>
<keyword evidence="2" id="KW-1133">Transmembrane helix</keyword>
<feature type="compositionally biased region" description="Basic and acidic residues" evidence="1">
    <location>
        <begin position="258"/>
        <end position="270"/>
    </location>
</feature>
<dbReference type="EMBL" id="CP001804">
    <property type="protein sequence ID" value="ACY19060.1"/>
    <property type="molecule type" value="Genomic_DNA"/>
</dbReference>
<feature type="transmembrane region" description="Helical" evidence="2">
    <location>
        <begin position="127"/>
        <end position="153"/>
    </location>
</feature>
<feature type="transmembrane region" description="Helical" evidence="2">
    <location>
        <begin position="76"/>
        <end position="97"/>
    </location>
</feature>
<feature type="compositionally biased region" description="Low complexity" evidence="1">
    <location>
        <begin position="280"/>
        <end position="289"/>
    </location>
</feature>
<dbReference type="RefSeq" id="WP_012831652.1">
    <property type="nucleotide sequence ID" value="NC_013440.1"/>
</dbReference>
<dbReference type="KEGG" id="hoh:Hoch_6594"/>
<organism evidence="3 4">
    <name type="scientific">Haliangium ochraceum (strain DSM 14365 / JCM 11303 / SMP-2)</name>
    <dbReference type="NCBI Taxonomy" id="502025"/>
    <lineage>
        <taxon>Bacteria</taxon>
        <taxon>Pseudomonadati</taxon>
        <taxon>Myxococcota</taxon>
        <taxon>Polyangia</taxon>
        <taxon>Haliangiales</taxon>
        <taxon>Kofleriaceae</taxon>
        <taxon>Haliangium</taxon>
    </lineage>
</organism>
<feature type="transmembrane region" description="Helical" evidence="2">
    <location>
        <begin position="43"/>
        <end position="64"/>
    </location>
</feature>
<dbReference type="Proteomes" id="UP000001880">
    <property type="component" value="Chromosome"/>
</dbReference>